<reference evidence="2" key="2">
    <citation type="submission" date="2023-06" db="EMBL/GenBank/DDBJ databases">
        <authorList>
            <person name="Swenson N.G."/>
            <person name="Wegrzyn J.L."/>
            <person name="Mcevoy S.L."/>
        </authorList>
    </citation>
    <scope>NUCLEOTIDE SEQUENCE</scope>
    <source>
        <strain evidence="2">NS2018</strain>
        <tissue evidence="2">Leaf</tissue>
    </source>
</reference>
<sequence length="350" mass="39133">MTSPNTGRKGPQPNAGTSTRSRRKNEGKDLMQQIRVTHTISGGPTLAEVSKNSRKNHARKDPKLISGQDVFRVSRGSREYPRSAKIIFTEDDAYNIVQPHDNPMVITFQIANCWVHRILIDTGSSVDILFKGALEKFNLKNPYYNSCTTPLFGFTGDSVMPVGTHNLPVIIGEAPLQQNIMTEFIVFPVGTKVGEVRGDQQTARTCHTVSADPTTLTKQHTQVTYELGHRISEPDPSIIEESEMPDLVIEGTKEEESGWTGGHPTERLVEIQIRKDDPAKVVKIEGALDSGIRRSLVELLEEYNNIFAWNHDEMPGIPLNLVVHRLAVDATVKPVKQKRRHFNSERNITV</sequence>
<dbReference type="PANTHER" id="PTHR33240">
    <property type="entry name" value="OS08G0508500 PROTEIN"/>
    <property type="match status" value="1"/>
</dbReference>
<evidence type="ECO:0000256" key="1">
    <source>
        <dbReference type="SAM" id="MobiDB-lite"/>
    </source>
</evidence>
<proteinExistence type="predicted"/>
<gene>
    <name evidence="2" type="ORF">LWI29_034708</name>
</gene>
<dbReference type="AlphaFoldDB" id="A0AA39REZ7"/>
<name>A0AA39REZ7_ACESA</name>
<dbReference type="EMBL" id="JAUESC010000388">
    <property type="protein sequence ID" value="KAK0572643.1"/>
    <property type="molecule type" value="Genomic_DNA"/>
</dbReference>
<comment type="caution">
    <text evidence="2">The sequence shown here is derived from an EMBL/GenBank/DDBJ whole genome shotgun (WGS) entry which is preliminary data.</text>
</comment>
<feature type="region of interest" description="Disordered" evidence="1">
    <location>
        <begin position="1"/>
        <end position="63"/>
    </location>
</feature>
<evidence type="ECO:0000313" key="3">
    <source>
        <dbReference type="Proteomes" id="UP001168877"/>
    </source>
</evidence>
<reference evidence="2" key="1">
    <citation type="journal article" date="2022" name="Plant J.">
        <title>Strategies of tolerance reflected in two North American maple genomes.</title>
        <authorList>
            <person name="McEvoy S.L."/>
            <person name="Sezen U.U."/>
            <person name="Trouern-Trend A."/>
            <person name="McMahon S.M."/>
            <person name="Schaberg P.G."/>
            <person name="Yang J."/>
            <person name="Wegrzyn J.L."/>
            <person name="Swenson N.G."/>
        </authorList>
    </citation>
    <scope>NUCLEOTIDE SEQUENCE</scope>
    <source>
        <strain evidence="2">NS2018</strain>
    </source>
</reference>
<accession>A0AA39REZ7</accession>
<protein>
    <submittedName>
        <fullName evidence="2">Uncharacterized protein</fullName>
    </submittedName>
</protein>
<organism evidence="2 3">
    <name type="scientific">Acer saccharum</name>
    <name type="common">Sugar maple</name>
    <dbReference type="NCBI Taxonomy" id="4024"/>
    <lineage>
        <taxon>Eukaryota</taxon>
        <taxon>Viridiplantae</taxon>
        <taxon>Streptophyta</taxon>
        <taxon>Embryophyta</taxon>
        <taxon>Tracheophyta</taxon>
        <taxon>Spermatophyta</taxon>
        <taxon>Magnoliopsida</taxon>
        <taxon>eudicotyledons</taxon>
        <taxon>Gunneridae</taxon>
        <taxon>Pentapetalae</taxon>
        <taxon>rosids</taxon>
        <taxon>malvids</taxon>
        <taxon>Sapindales</taxon>
        <taxon>Sapindaceae</taxon>
        <taxon>Hippocastanoideae</taxon>
        <taxon>Acereae</taxon>
        <taxon>Acer</taxon>
    </lineage>
</organism>
<evidence type="ECO:0000313" key="2">
    <source>
        <dbReference type="EMBL" id="KAK0572643.1"/>
    </source>
</evidence>
<keyword evidence="3" id="KW-1185">Reference proteome</keyword>
<dbReference type="CDD" id="cd00303">
    <property type="entry name" value="retropepsin_like"/>
    <property type="match status" value="1"/>
</dbReference>
<dbReference type="Proteomes" id="UP001168877">
    <property type="component" value="Unassembled WGS sequence"/>
</dbReference>
<dbReference type="PANTHER" id="PTHR33240:SF8">
    <property type="entry name" value="OS03G0439900 PROTEIN"/>
    <property type="match status" value="1"/>
</dbReference>